<protein>
    <submittedName>
        <fullName evidence="2">Uncharacterized protein</fullName>
    </submittedName>
</protein>
<name>A0A2Z4RGH2_PSEPU</name>
<reference evidence="2 3" key="1">
    <citation type="submission" date="2018-05" db="EMBL/GenBank/DDBJ databases">
        <title>Whole genome sequence of Pseudomonas putida JBC17.</title>
        <authorList>
            <person name="Lee Y.H."/>
            <person name="David K."/>
        </authorList>
    </citation>
    <scope>NUCLEOTIDE SEQUENCE [LARGE SCALE GENOMIC DNA]</scope>
    <source>
        <strain evidence="2 3">JBC17</strain>
    </source>
</reference>
<feature type="region of interest" description="Disordered" evidence="1">
    <location>
        <begin position="23"/>
        <end position="45"/>
    </location>
</feature>
<dbReference type="Proteomes" id="UP000250299">
    <property type="component" value="Chromosome"/>
</dbReference>
<dbReference type="AlphaFoldDB" id="A0A2Z4RGH2"/>
<evidence type="ECO:0000313" key="3">
    <source>
        <dbReference type="Proteomes" id="UP000250299"/>
    </source>
</evidence>
<dbReference type="RefSeq" id="WP_096511961.1">
    <property type="nucleotide sequence ID" value="NZ_CP029693.1"/>
</dbReference>
<organism evidence="2 3">
    <name type="scientific">Pseudomonas putida</name>
    <name type="common">Arthrobacter siderocapsulatus</name>
    <dbReference type="NCBI Taxonomy" id="303"/>
    <lineage>
        <taxon>Bacteria</taxon>
        <taxon>Pseudomonadati</taxon>
        <taxon>Pseudomonadota</taxon>
        <taxon>Gammaproteobacteria</taxon>
        <taxon>Pseudomonadales</taxon>
        <taxon>Pseudomonadaceae</taxon>
        <taxon>Pseudomonas</taxon>
    </lineage>
</organism>
<gene>
    <name evidence="2" type="ORF">DKY63_09560</name>
</gene>
<proteinExistence type="predicted"/>
<dbReference type="OrthoDB" id="7876815at2"/>
<accession>A0A2Z4RGH2</accession>
<dbReference type="EMBL" id="CP029693">
    <property type="protein sequence ID" value="AWY40132.1"/>
    <property type="molecule type" value="Genomic_DNA"/>
</dbReference>
<sequence>MDIEKHLSECQAKAAEEAAIGQEAPLHNVNHQMPGRDSSVPQKGKTRKLVTAERLFDVRNVGYCIRDTAAILARISIAAKEVAIEGDYQTSTFLGVRFTLQNNLFAEEQRLEELFNALPPRPAPSRHILLVNTVDTFPPNIETTECRISIISPWWLTRLCTDHLGNREDYDLAYPSDIAPSLSGYARVIQHLLSLVEAR</sequence>
<evidence type="ECO:0000313" key="2">
    <source>
        <dbReference type="EMBL" id="AWY40132.1"/>
    </source>
</evidence>
<evidence type="ECO:0000256" key="1">
    <source>
        <dbReference type="SAM" id="MobiDB-lite"/>
    </source>
</evidence>